<dbReference type="PANTHER" id="PTHR45737">
    <property type="entry name" value="VON WILLEBRAND FACTOR A DOMAIN-CONTAINING PROTEIN 5A"/>
    <property type="match status" value="1"/>
</dbReference>
<keyword evidence="1" id="KW-0732">Signal</keyword>
<dbReference type="Pfam" id="PF13768">
    <property type="entry name" value="VWA_3"/>
    <property type="match status" value="1"/>
</dbReference>
<dbReference type="EMBL" id="FTMA01000008">
    <property type="protein sequence ID" value="SIR21806.1"/>
    <property type="molecule type" value="Genomic_DNA"/>
</dbReference>
<protein>
    <submittedName>
        <fullName evidence="4">Ca-activated chloride channel family protein</fullName>
    </submittedName>
</protein>
<evidence type="ECO:0000313" key="4">
    <source>
        <dbReference type="EMBL" id="SIR21806.1"/>
    </source>
</evidence>
<feature type="domain" description="VWFA" evidence="2">
    <location>
        <begin position="289"/>
        <end position="468"/>
    </location>
</feature>
<keyword evidence="5" id="KW-1185">Reference proteome</keyword>
<evidence type="ECO:0000259" key="2">
    <source>
        <dbReference type="PROSITE" id="PS50234"/>
    </source>
</evidence>
<dbReference type="PROSITE" id="PS51468">
    <property type="entry name" value="VIT"/>
    <property type="match status" value="1"/>
</dbReference>
<dbReference type="Gene3D" id="3.40.50.410">
    <property type="entry name" value="von Willebrand factor, type A domain"/>
    <property type="match status" value="1"/>
</dbReference>
<dbReference type="SMART" id="SM00609">
    <property type="entry name" value="VIT"/>
    <property type="match status" value="1"/>
</dbReference>
<dbReference type="STRING" id="228959.SAMN05421797_10831"/>
<name>A0A1N6Z4T1_9FLAO</name>
<evidence type="ECO:0000256" key="1">
    <source>
        <dbReference type="SAM" id="SignalP"/>
    </source>
</evidence>
<dbReference type="InterPro" id="IPR013694">
    <property type="entry name" value="VIT"/>
</dbReference>
<organism evidence="4 5">
    <name type="scientific">Maribacter ulvicola</name>
    <dbReference type="NCBI Taxonomy" id="228959"/>
    <lineage>
        <taxon>Bacteria</taxon>
        <taxon>Pseudomonadati</taxon>
        <taxon>Bacteroidota</taxon>
        <taxon>Flavobacteriia</taxon>
        <taxon>Flavobacteriales</taxon>
        <taxon>Flavobacteriaceae</taxon>
        <taxon>Maribacter</taxon>
    </lineage>
</organism>
<feature type="domain" description="VIT" evidence="3">
    <location>
        <begin position="21"/>
        <end position="149"/>
    </location>
</feature>
<feature type="signal peptide" evidence="1">
    <location>
        <begin position="1"/>
        <end position="18"/>
    </location>
</feature>
<dbReference type="RefSeq" id="WP_076550274.1">
    <property type="nucleotide sequence ID" value="NZ_FTMA01000008.1"/>
</dbReference>
<dbReference type="InterPro" id="IPR036465">
    <property type="entry name" value="vWFA_dom_sf"/>
</dbReference>
<dbReference type="Pfam" id="PF08487">
    <property type="entry name" value="VIT"/>
    <property type="match status" value="1"/>
</dbReference>
<feature type="chain" id="PRO_5012817252" evidence="1">
    <location>
        <begin position="19"/>
        <end position="715"/>
    </location>
</feature>
<dbReference type="InterPro" id="IPR002035">
    <property type="entry name" value="VWF_A"/>
</dbReference>
<reference evidence="5" key="1">
    <citation type="submission" date="2017-01" db="EMBL/GenBank/DDBJ databases">
        <authorList>
            <person name="Varghese N."/>
            <person name="Submissions S."/>
        </authorList>
    </citation>
    <scope>NUCLEOTIDE SEQUENCE [LARGE SCALE GENOMIC DNA]</scope>
    <source>
        <strain evidence="5">DSM 15366</strain>
    </source>
</reference>
<dbReference type="AlphaFoldDB" id="A0A1N6Z4T1"/>
<dbReference type="SUPFAM" id="SSF53300">
    <property type="entry name" value="vWA-like"/>
    <property type="match status" value="1"/>
</dbReference>
<gene>
    <name evidence="4" type="ORF">SAMN05421797_10831</name>
</gene>
<accession>A0A1N6Z4T1</accession>
<evidence type="ECO:0000313" key="5">
    <source>
        <dbReference type="Proteomes" id="UP000186953"/>
    </source>
</evidence>
<dbReference type="SMART" id="SM00327">
    <property type="entry name" value="VWA"/>
    <property type="match status" value="1"/>
</dbReference>
<dbReference type="Proteomes" id="UP000186953">
    <property type="component" value="Unassembled WGS sequence"/>
</dbReference>
<proteinExistence type="predicted"/>
<dbReference type="PROSITE" id="PS50234">
    <property type="entry name" value="VWFA"/>
    <property type="match status" value="1"/>
</dbReference>
<dbReference type="OrthoDB" id="9784383at2"/>
<evidence type="ECO:0000259" key="3">
    <source>
        <dbReference type="PROSITE" id="PS51468"/>
    </source>
</evidence>
<sequence>MKLLFTFLLCCTIFTGFSQDNDSPYLLVSTEDANIPLKSSETTVNISGTVAHVQITQVYQNRGAGAIEAKYVFPLSTQAAVHKMQMTIGNRIVNAKIFEKQEAQEVYETALSEGKRAAKLDQDRPNVFKMNVGNIMPGDDIAIAIYYTEILVPVNGEYQFIAPGVVGPRFTGESATNEDSFNMPYSAKGIADSFEFNMSVTLNAGMIIQNINSSSHKVTVNHPNAKTAEVFLSEENENPSNRDFILNYNLRGNKIQTGLLMYEGEDENFFTYQMEPSKTVELDDIPAREYLFIVDVSGSMNGYPLEVSRQLMRNLLCNLRMSDTFNVQLFASSSTMFSSTPVETTEQNIEAAVRFLSDGQGGGGTQLLSALHEAYKLPRKDMGSARSMVIITDGYVSVEKEAFELISSNLDKANVFTFGIGSSINRYLIEGMAKVSNSESFIATTSEEAAEVAKDFAKYIATPILTRVKVEAKGFDMYDLAQKSIPDVFAARPVVIHGKYKGKAEGKIIVTGYQGKKRFREVYNVSDGHLSKQNKALRYLWARKRIAELDDYNSLFNEDVKDEVVALGLKYNLLTNYTSFVAVDEAIVNEDGTLTKVKQPLPMPNNVNNSAVGAEAAVNETSKFKRSFTIDFEKELDKNVKRQLTIEFKVMYSKLVTNYLKKYESLRIKFNADGKVIGIEKLENGRWTVDESMLLEFEKIGLKSVKKEMSLTIKK</sequence>
<dbReference type="PANTHER" id="PTHR45737:SF6">
    <property type="entry name" value="VON WILLEBRAND FACTOR A DOMAIN-CONTAINING PROTEIN 5A"/>
    <property type="match status" value="1"/>
</dbReference>